<organism evidence="2 3">
    <name type="scientific">Rhodovulum euryhalinum</name>
    <dbReference type="NCBI Taxonomy" id="35805"/>
    <lineage>
        <taxon>Bacteria</taxon>
        <taxon>Pseudomonadati</taxon>
        <taxon>Pseudomonadota</taxon>
        <taxon>Alphaproteobacteria</taxon>
        <taxon>Rhodobacterales</taxon>
        <taxon>Paracoccaceae</taxon>
        <taxon>Rhodovulum</taxon>
    </lineage>
</organism>
<name>A0A4V2S9Z5_9RHOB</name>
<dbReference type="EMBL" id="SLWW01000013">
    <property type="protein sequence ID" value="TCO69750.1"/>
    <property type="molecule type" value="Genomic_DNA"/>
</dbReference>
<evidence type="ECO:0000256" key="1">
    <source>
        <dbReference type="SAM" id="SignalP"/>
    </source>
</evidence>
<proteinExistence type="predicted"/>
<accession>A0A4V2S9Z5</accession>
<dbReference type="AlphaFoldDB" id="A0A4V2S9Z5"/>
<evidence type="ECO:0000313" key="2">
    <source>
        <dbReference type="EMBL" id="TCO69750.1"/>
    </source>
</evidence>
<reference evidence="2 3" key="1">
    <citation type="submission" date="2019-03" db="EMBL/GenBank/DDBJ databases">
        <title>Genomic Encyclopedia of Type Strains, Phase IV (KMG-IV): sequencing the most valuable type-strain genomes for metagenomic binning, comparative biology and taxonomic classification.</title>
        <authorList>
            <person name="Goeker M."/>
        </authorList>
    </citation>
    <scope>NUCLEOTIDE SEQUENCE [LARGE SCALE GENOMIC DNA]</scope>
    <source>
        <strain evidence="2 3">DSM 4868</strain>
    </source>
</reference>
<feature type="signal peptide" evidence="1">
    <location>
        <begin position="1"/>
        <end position="23"/>
    </location>
</feature>
<feature type="chain" id="PRO_5020907104" evidence="1">
    <location>
        <begin position="24"/>
        <end position="82"/>
    </location>
</feature>
<dbReference type="Proteomes" id="UP000295142">
    <property type="component" value="Unassembled WGS sequence"/>
</dbReference>
<dbReference type="OrthoDB" id="6184298at2"/>
<gene>
    <name evidence="2" type="ORF">EV655_11335</name>
</gene>
<protein>
    <submittedName>
        <fullName evidence="2">Uncharacterized protein</fullName>
    </submittedName>
</protein>
<keyword evidence="3" id="KW-1185">Reference proteome</keyword>
<dbReference type="RefSeq" id="WP_132546125.1">
    <property type="nucleotide sequence ID" value="NZ_SLWW01000013.1"/>
</dbReference>
<comment type="caution">
    <text evidence="2">The sequence shown here is derived from an EMBL/GenBank/DDBJ whole genome shotgun (WGS) entry which is preliminary data.</text>
</comment>
<keyword evidence="1" id="KW-0732">Signal</keyword>
<evidence type="ECO:0000313" key="3">
    <source>
        <dbReference type="Proteomes" id="UP000295142"/>
    </source>
</evidence>
<sequence>MARYISLKVAALALAVSGGPALAVDKAQVAPRGVADWLQRLSQERIVPAYCCKVCRKGKACGDSCISRAYNCRKPPGCACDG</sequence>